<dbReference type="CDD" id="cd05009">
    <property type="entry name" value="SIS_GlmS_GlmD_2"/>
    <property type="match status" value="1"/>
</dbReference>
<keyword evidence="2" id="KW-0677">Repeat</keyword>
<feature type="domain" description="SIS" evidence="3">
    <location>
        <begin position="32"/>
        <end position="185"/>
    </location>
</feature>
<dbReference type="InterPro" id="IPR046348">
    <property type="entry name" value="SIS_dom_sf"/>
</dbReference>
<name>A0A8S8XE44_9PROT</name>
<dbReference type="RefSeq" id="WP_420243248.1">
    <property type="nucleotide sequence ID" value="NZ_BOPV01000001.1"/>
</dbReference>
<dbReference type="Proteomes" id="UP000681075">
    <property type="component" value="Unassembled WGS sequence"/>
</dbReference>
<dbReference type="InterPro" id="IPR001347">
    <property type="entry name" value="SIS_dom"/>
</dbReference>
<evidence type="ECO:0000313" key="4">
    <source>
        <dbReference type="EMBL" id="GIL40139.1"/>
    </source>
</evidence>
<feature type="domain" description="SIS" evidence="3">
    <location>
        <begin position="193"/>
        <end position="326"/>
    </location>
</feature>
<sequence>MSKLPQMAVEAAESGAAARRQIARCGAGFAQLGEALRKLQPKLVVTCARGSSDHAAYYGKYLIETQLGLPVASIGPSIASLYDTKLHLEGALFVVVSQSGRSPDLLRLVASARASGALVVGFVNDETSPLATSCDYFLPLCAGPEISVAATKSYLMSAFAFLQLVAHWKNDRALLHTVTATPQALDDATRCDWSDALARLNMTTGLYVIARGLGNGAALEMALKCKETSRLHAEAFSAAEVIHGPLALVGPEFPVIALTQNDATLDANRAVIERMVALGATVLSTDPVAGTIGLPVVPDLPPEIAPLGQVLSFYLAIHKVAQARGLNPDVPPNLKKVTETV</sequence>
<dbReference type="PANTHER" id="PTHR10937">
    <property type="entry name" value="GLUCOSAMINE--FRUCTOSE-6-PHOSPHATE AMINOTRANSFERASE, ISOMERIZING"/>
    <property type="match status" value="1"/>
</dbReference>
<comment type="caution">
    <text evidence="4">The sequence shown here is derived from an EMBL/GenBank/DDBJ whole genome shotgun (WGS) entry which is preliminary data.</text>
</comment>
<reference evidence="4" key="1">
    <citation type="submission" date="2021-02" db="EMBL/GenBank/DDBJ databases">
        <title>Genome sequence of Rhodospirillales sp. strain TMPK1 isolated from soil.</title>
        <authorList>
            <person name="Nakai R."/>
            <person name="Kusada H."/>
            <person name="Tamaki H."/>
        </authorList>
    </citation>
    <scope>NUCLEOTIDE SEQUENCE</scope>
    <source>
        <strain evidence="4">TMPK1</strain>
    </source>
</reference>
<protein>
    <submittedName>
        <fullName evidence="4">Glucosamine-fructose-6-phosphate aminotransferase</fullName>
    </submittedName>
</protein>
<evidence type="ECO:0000313" key="5">
    <source>
        <dbReference type="Proteomes" id="UP000681075"/>
    </source>
</evidence>
<dbReference type="InterPro" id="IPR035490">
    <property type="entry name" value="GlmS/FrlB_SIS"/>
</dbReference>
<evidence type="ECO:0000256" key="1">
    <source>
        <dbReference type="ARBA" id="ARBA00022576"/>
    </source>
</evidence>
<dbReference type="GO" id="GO:0097367">
    <property type="term" value="F:carbohydrate derivative binding"/>
    <property type="evidence" value="ECO:0007669"/>
    <property type="project" value="InterPro"/>
</dbReference>
<keyword evidence="1 4" id="KW-0032">Aminotransferase</keyword>
<dbReference type="CDD" id="cd05008">
    <property type="entry name" value="SIS_GlmS_GlmD_1"/>
    <property type="match status" value="1"/>
</dbReference>
<dbReference type="InterPro" id="IPR035466">
    <property type="entry name" value="GlmS/AgaS_SIS"/>
</dbReference>
<dbReference type="GO" id="GO:0008483">
    <property type="term" value="F:transaminase activity"/>
    <property type="evidence" value="ECO:0007669"/>
    <property type="project" value="UniProtKB-KW"/>
</dbReference>
<proteinExistence type="predicted"/>
<dbReference type="PANTHER" id="PTHR10937:SF8">
    <property type="entry name" value="AMINOTRANSFERASE-RELATED"/>
    <property type="match status" value="1"/>
</dbReference>
<gene>
    <name evidence="4" type="primary">glmS_2</name>
    <name evidence="4" type="ORF">TMPK1_23760</name>
</gene>
<dbReference type="Pfam" id="PF01380">
    <property type="entry name" value="SIS"/>
    <property type="match status" value="2"/>
</dbReference>
<evidence type="ECO:0000259" key="3">
    <source>
        <dbReference type="PROSITE" id="PS51464"/>
    </source>
</evidence>
<dbReference type="PROSITE" id="PS51464">
    <property type="entry name" value="SIS"/>
    <property type="match status" value="2"/>
</dbReference>
<dbReference type="EMBL" id="BOPV01000001">
    <property type="protein sequence ID" value="GIL40139.1"/>
    <property type="molecule type" value="Genomic_DNA"/>
</dbReference>
<keyword evidence="5" id="KW-1185">Reference proteome</keyword>
<evidence type="ECO:0000256" key="2">
    <source>
        <dbReference type="ARBA" id="ARBA00022737"/>
    </source>
</evidence>
<dbReference type="AlphaFoldDB" id="A0A8S8XE44"/>
<organism evidence="4 5">
    <name type="scientific">Roseiterribacter gracilis</name>
    <dbReference type="NCBI Taxonomy" id="2812848"/>
    <lineage>
        <taxon>Bacteria</taxon>
        <taxon>Pseudomonadati</taxon>
        <taxon>Pseudomonadota</taxon>
        <taxon>Alphaproteobacteria</taxon>
        <taxon>Rhodospirillales</taxon>
        <taxon>Roseiterribacteraceae</taxon>
        <taxon>Roseiterribacter</taxon>
    </lineage>
</organism>
<dbReference type="Gene3D" id="3.40.50.10490">
    <property type="entry name" value="Glucose-6-phosphate isomerase like protein, domain 1"/>
    <property type="match status" value="2"/>
</dbReference>
<accession>A0A8S8XE44</accession>
<keyword evidence="1 4" id="KW-0808">Transferase</keyword>
<dbReference type="SUPFAM" id="SSF53697">
    <property type="entry name" value="SIS domain"/>
    <property type="match status" value="1"/>
</dbReference>
<dbReference type="GO" id="GO:1901135">
    <property type="term" value="P:carbohydrate derivative metabolic process"/>
    <property type="evidence" value="ECO:0007669"/>
    <property type="project" value="InterPro"/>
</dbReference>